<gene>
    <name evidence="2" type="ORF">LCGC14_2997170</name>
</gene>
<keyword evidence="1" id="KW-1133">Transmembrane helix</keyword>
<dbReference type="EMBL" id="LAZR01061654">
    <property type="protein sequence ID" value="KKK63146.1"/>
    <property type="molecule type" value="Genomic_DNA"/>
</dbReference>
<evidence type="ECO:0000313" key="2">
    <source>
        <dbReference type="EMBL" id="KKK63146.1"/>
    </source>
</evidence>
<keyword evidence="1" id="KW-0472">Membrane</keyword>
<reference evidence="2" key="1">
    <citation type="journal article" date="2015" name="Nature">
        <title>Complex archaea that bridge the gap between prokaryotes and eukaryotes.</title>
        <authorList>
            <person name="Spang A."/>
            <person name="Saw J.H."/>
            <person name="Jorgensen S.L."/>
            <person name="Zaremba-Niedzwiedzka K."/>
            <person name="Martijn J."/>
            <person name="Lind A.E."/>
            <person name="van Eijk R."/>
            <person name="Schleper C."/>
            <person name="Guy L."/>
            <person name="Ettema T.J."/>
        </authorList>
    </citation>
    <scope>NUCLEOTIDE SEQUENCE</scope>
</reference>
<evidence type="ECO:0000256" key="1">
    <source>
        <dbReference type="SAM" id="Phobius"/>
    </source>
</evidence>
<accession>A0A0F8ZT79</accession>
<organism evidence="2">
    <name type="scientific">marine sediment metagenome</name>
    <dbReference type="NCBI Taxonomy" id="412755"/>
    <lineage>
        <taxon>unclassified sequences</taxon>
        <taxon>metagenomes</taxon>
        <taxon>ecological metagenomes</taxon>
    </lineage>
</organism>
<protein>
    <submittedName>
        <fullName evidence="2">Uncharacterized protein</fullName>
    </submittedName>
</protein>
<keyword evidence="1" id="KW-0812">Transmembrane</keyword>
<comment type="caution">
    <text evidence="2">The sequence shown here is derived from an EMBL/GenBank/DDBJ whole genome shotgun (WGS) entry which is preliminary data.</text>
</comment>
<sequence length="61" mass="6995">MGFGLKVGLSFIGLLVVLFLLELASIGLFGFFEVRRENVRREIFEETKSYVHGKIQDLAKY</sequence>
<proteinExistence type="predicted"/>
<feature type="non-terminal residue" evidence="2">
    <location>
        <position position="61"/>
    </location>
</feature>
<feature type="transmembrane region" description="Helical" evidence="1">
    <location>
        <begin position="12"/>
        <end position="32"/>
    </location>
</feature>
<name>A0A0F8ZT79_9ZZZZ</name>
<dbReference type="AlphaFoldDB" id="A0A0F8ZT79"/>